<organism evidence="3 4">
    <name type="scientific">Paraburkholderia acidisoli</name>
    <dbReference type="NCBI Taxonomy" id="2571748"/>
    <lineage>
        <taxon>Bacteria</taxon>
        <taxon>Pseudomonadati</taxon>
        <taxon>Pseudomonadota</taxon>
        <taxon>Betaproteobacteria</taxon>
        <taxon>Burkholderiales</taxon>
        <taxon>Burkholderiaceae</taxon>
        <taxon>Paraburkholderia</taxon>
    </lineage>
</organism>
<feature type="chain" id="PRO_5030514316" evidence="2">
    <location>
        <begin position="23"/>
        <end position="103"/>
    </location>
</feature>
<keyword evidence="2" id="KW-0732">Signal</keyword>
<dbReference type="AlphaFoldDB" id="A0A7Z2GPV4"/>
<proteinExistence type="predicted"/>
<dbReference type="OrthoDB" id="9101300at2"/>
<reference evidence="3 4" key="1">
    <citation type="submission" date="2019-12" db="EMBL/GenBank/DDBJ databases">
        <title>Paraburkholderia acidiphila 7Q-K02 sp. nov and Paraburkholderia acidisoli DHF22 sp. nov., two strains isolated from forest soil.</title>
        <authorList>
            <person name="Gao Z."/>
            <person name="Qiu L."/>
        </authorList>
    </citation>
    <scope>NUCLEOTIDE SEQUENCE [LARGE SCALE GENOMIC DNA]</scope>
    <source>
        <strain evidence="3 4">DHF22</strain>
    </source>
</reference>
<feature type="signal peptide" evidence="2">
    <location>
        <begin position="1"/>
        <end position="22"/>
    </location>
</feature>
<name>A0A7Z2GPV4_9BURK</name>
<feature type="compositionally biased region" description="Polar residues" evidence="1">
    <location>
        <begin position="86"/>
        <end position="95"/>
    </location>
</feature>
<protein>
    <submittedName>
        <fullName evidence="3">DUF4148 domain-containing protein</fullName>
    </submittedName>
</protein>
<dbReference type="InterPro" id="IPR025421">
    <property type="entry name" value="DUF4148"/>
</dbReference>
<evidence type="ECO:0000313" key="3">
    <source>
        <dbReference type="EMBL" id="QGZ65673.1"/>
    </source>
</evidence>
<keyword evidence="4" id="KW-1185">Reference proteome</keyword>
<evidence type="ECO:0000256" key="2">
    <source>
        <dbReference type="SAM" id="SignalP"/>
    </source>
</evidence>
<accession>A0A7Z2GPV4</accession>
<dbReference type="EMBL" id="CP046915">
    <property type="protein sequence ID" value="QGZ65673.1"/>
    <property type="molecule type" value="Genomic_DNA"/>
</dbReference>
<dbReference type="Pfam" id="PF13663">
    <property type="entry name" value="DUF4148"/>
    <property type="match status" value="1"/>
</dbReference>
<dbReference type="KEGG" id="pacs:FAZ98_28460"/>
<dbReference type="Proteomes" id="UP000433577">
    <property type="component" value="Chromosome 3"/>
</dbReference>
<evidence type="ECO:0000256" key="1">
    <source>
        <dbReference type="SAM" id="MobiDB-lite"/>
    </source>
</evidence>
<feature type="region of interest" description="Disordered" evidence="1">
    <location>
        <begin position="40"/>
        <end position="103"/>
    </location>
</feature>
<sequence length="103" mass="10917">MNAKQWIGALALVSLLPGMAWAQTHDVTRAEVKAQLVQAERNGTLHPSNTHYPDGMASANAPAQNDSGYGASPQGHSQAGVRVRWQSGSASQAGDTAQLYEHH</sequence>
<gene>
    <name evidence="3" type="ORF">FAZ98_28460</name>
</gene>
<dbReference type="RefSeq" id="WP_158956349.1">
    <property type="nucleotide sequence ID" value="NZ_CP046915.1"/>
</dbReference>
<evidence type="ECO:0000313" key="4">
    <source>
        <dbReference type="Proteomes" id="UP000433577"/>
    </source>
</evidence>